<dbReference type="AlphaFoldDB" id="A0AAD6TI84"/>
<feature type="transmembrane region" description="Helical" evidence="2">
    <location>
        <begin position="216"/>
        <end position="235"/>
    </location>
</feature>
<proteinExistence type="predicted"/>
<evidence type="ECO:0000256" key="1">
    <source>
        <dbReference type="SAM" id="MobiDB-lite"/>
    </source>
</evidence>
<comment type="caution">
    <text evidence="3">The sequence shown here is derived from an EMBL/GenBank/DDBJ whole genome shotgun (WGS) entry which is preliminary data.</text>
</comment>
<accession>A0AAD6TI84</accession>
<sequence length="244" mass="26611">MPTSYADAASSSTPISLQPQPDQALLNTTPPSDAPYDPTKKVNVVAHDPMASSNNNFNDVPRPAGRSGRAHRRFDEAEAEGIYLWESAKHYLFRPGVAGGLLGLLNIGLLAGAARAFYAQPEYRRDTKVISTAVAATLALLSAEGYAAEAYRKTAAGQQEERRAKEEGAVIYRHLREQILRPGTLGGLVGVINLAILGTVGYFSYENWNRAWDRRVVSAISAGLLTLSVGEGFLAEKYREQRRY</sequence>
<keyword evidence="2" id="KW-0472">Membrane</keyword>
<feature type="transmembrane region" description="Helical" evidence="2">
    <location>
        <begin position="97"/>
        <end position="118"/>
    </location>
</feature>
<protein>
    <submittedName>
        <fullName evidence="3">Uncharacterized protein</fullName>
    </submittedName>
</protein>
<keyword evidence="4" id="KW-1185">Reference proteome</keyword>
<evidence type="ECO:0000256" key="2">
    <source>
        <dbReference type="SAM" id="Phobius"/>
    </source>
</evidence>
<keyword evidence="2" id="KW-0812">Transmembrane</keyword>
<feature type="transmembrane region" description="Helical" evidence="2">
    <location>
        <begin position="183"/>
        <end position="204"/>
    </location>
</feature>
<name>A0AAD6TI84_9AGAR</name>
<feature type="region of interest" description="Disordered" evidence="1">
    <location>
        <begin position="1"/>
        <end position="72"/>
    </location>
</feature>
<dbReference type="Proteomes" id="UP001218188">
    <property type="component" value="Unassembled WGS sequence"/>
</dbReference>
<evidence type="ECO:0000313" key="3">
    <source>
        <dbReference type="EMBL" id="KAJ7045400.1"/>
    </source>
</evidence>
<evidence type="ECO:0000313" key="4">
    <source>
        <dbReference type="Proteomes" id="UP001218188"/>
    </source>
</evidence>
<organism evidence="3 4">
    <name type="scientific">Mycena alexandri</name>
    <dbReference type="NCBI Taxonomy" id="1745969"/>
    <lineage>
        <taxon>Eukaryota</taxon>
        <taxon>Fungi</taxon>
        <taxon>Dikarya</taxon>
        <taxon>Basidiomycota</taxon>
        <taxon>Agaricomycotina</taxon>
        <taxon>Agaricomycetes</taxon>
        <taxon>Agaricomycetidae</taxon>
        <taxon>Agaricales</taxon>
        <taxon>Marasmiineae</taxon>
        <taxon>Mycenaceae</taxon>
        <taxon>Mycena</taxon>
    </lineage>
</organism>
<reference evidence="3" key="1">
    <citation type="submission" date="2023-03" db="EMBL/GenBank/DDBJ databases">
        <title>Massive genome expansion in bonnet fungi (Mycena s.s.) driven by repeated elements and novel gene families across ecological guilds.</title>
        <authorList>
            <consortium name="Lawrence Berkeley National Laboratory"/>
            <person name="Harder C.B."/>
            <person name="Miyauchi S."/>
            <person name="Viragh M."/>
            <person name="Kuo A."/>
            <person name="Thoen E."/>
            <person name="Andreopoulos B."/>
            <person name="Lu D."/>
            <person name="Skrede I."/>
            <person name="Drula E."/>
            <person name="Henrissat B."/>
            <person name="Morin E."/>
            <person name="Kohler A."/>
            <person name="Barry K."/>
            <person name="LaButti K."/>
            <person name="Morin E."/>
            <person name="Salamov A."/>
            <person name="Lipzen A."/>
            <person name="Mereny Z."/>
            <person name="Hegedus B."/>
            <person name="Baldrian P."/>
            <person name="Stursova M."/>
            <person name="Weitz H."/>
            <person name="Taylor A."/>
            <person name="Grigoriev I.V."/>
            <person name="Nagy L.G."/>
            <person name="Martin F."/>
            <person name="Kauserud H."/>
        </authorList>
    </citation>
    <scope>NUCLEOTIDE SEQUENCE</scope>
    <source>
        <strain evidence="3">CBHHK200</strain>
    </source>
</reference>
<dbReference type="EMBL" id="JARJCM010000004">
    <property type="protein sequence ID" value="KAJ7045400.1"/>
    <property type="molecule type" value="Genomic_DNA"/>
</dbReference>
<gene>
    <name evidence="3" type="ORF">C8F04DRAFT_1064670</name>
</gene>
<feature type="compositionally biased region" description="Polar residues" evidence="1">
    <location>
        <begin position="1"/>
        <end position="31"/>
    </location>
</feature>
<keyword evidence="2" id="KW-1133">Transmembrane helix</keyword>